<feature type="region of interest" description="Disordered" evidence="1">
    <location>
        <begin position="63"/>
        <end position="90"/>
    </location>
</feature>
<feature type="compositionally biased region" description="Basic and acidic residues" evidence="1">
    <location>
        <begin position="75"/>
        <end position="90"/>
    </location>
</feature>
<evidence type="ECO:0008006" key="4">
    <source>
        <dbReference type="Google" id="ProtNLM"/>
    </source>
</evidence>
<dbReference type="Gene3D" id="2.30.30.1060">
    <property type="match status" value="1"/>
</dbReference>
<dbReference type="RefSeq" id="XP_001840905.2">
    <property type="nucleotide sequence ID" value="XM_001840853.2"/>
</dbReference>
<sequence>MPVTTRSQDTTLDKHGKPIHIGETVSSRVGNIGRQYGTVEDIASTQSEVEEAGVKNPPKVLYTDQHDGGFGVGHDVNHEPEALVHGERPS</sequence>
<proteinExistence type="predicted"/>
<gene>
    <name evidence="2" type="ORF">CC1G_03134</name>
</gene>
<keyword evidence="3" id="KW-1185">Reference proteome</keyword>
<dbReference type="Proteomes" id="UP000001861">
    <property type="component" value="Unassembled WGS sequence"/>
</dbReference>
<dbReference type="KEGG" id="cci:CC1G_03134"/>
<dbReference type="EMBL" id="AACS02000008">
    <property type="protein sequence ID" value="EAU80958.2"/>
    <property type="molecule type" value="Genomic_DNA"/>
</dbReference>
<protein>
    <recommendedName>
        <fullName evidence="4">Hypervirulence associated protein TUDOR domain-containing protein</fullName>
    </recommendedName>
</protein>
<evidence type="ECO:0000313" key="2">
    <source>
        <dbReference type="EMBL" id="EAU80958.2"/>
    </source>
</evidence>
<accession>A8PF23</accession>
<feature type="region of interest" description="Disordered" evidence="1">
    <location>
        <begin position="1"/>
        <end position="24"/>
    </location>
</feature>
<name>A8PF23_COPC7</name>
<feature type="compositionally biased region" description="Polar residues" evidence="1">
    <location>
        <begin position="1"/>
        <end position="10"/>
    </location>
</feature>
<evidence type="ECO:0000256" key="1">
    <source>
        <dbReference type="SAM" id="MobiDB-lite"/>
    </source>
</evidence>
<dbReference type="AlphaFoldDB" id="A8PF23"/>
<reference evidence="2 3" key="1">
    <citation type="journal article" date="2010" name="Proc. Natl. Acad. Sci. U.S.A.">
        <title>Insights into evolution of multicellular fungi from the assembled chromosomes of the mushroom Coprinopsis cinerea (Coprinus cinereus).</title>
        <authorList>
            <person name="Stajich J.E."/>
            <person name="Wilke S.K."/>
            <person name="Ahren D."/>
            <person name="Au C.H."/>
            <person name="Birren B.W."/>
            <person name="Borodovsky M."/>
            <person name="Burns C."/>
            <person name="Canback B."/>
            <person name="Casselton L.A."/>
            <person name="Cheng C.K."/>
            <person name="Deng J."/>
            <person name="Dietrich F.S."/>
            <person name="Fargo D.C."/>
            <person name="Farman M.L."/>
            <person name="Gathman A.C."/>
            <person name="Goldberg J."/>
            <person name="Guigo R."/>
            <person name="Hoegger P.J."/>
            <person name="Hooker J.B."/>
            <person name="Huggins A."/>
            <person name="James T.Y."/>
            <person name="Kamada T."/>
            <person name="Kilaru S."/>
            <person name="Kodira C."/>
            <person name="Kues U."/>
            <person name="Kupfer D."/>
            <person name="Kwan H.S."/>
            <person name="Lomsadze A."/>
            <person name="Li W."/>
            <person name="Lilly W.W."/>
            <person name="Ma L.J."/>
            <person name="Mackey A.J."/>
            <person name="Manning G."/>
            <person name="Martin F."/>
            <person name="Muraguchi H."/>
            <person name="Natvig D.O."/>
            <person name="Palmerini H."/>
            <person name="Ramesh M.A."/>
            <person name="Rehmeyer C.J."/>
            <person name="Roe B.A."/>
            <person name="Shenoy N."/>
            <person name="Stanke M."/>
            <person name="Ter-Hovhannisyan V."/>
            <person name="Tunlid A."/>
            <person name="Velagapudi R."/>
            <person name="Vision T.J."/>
            <person name="Zeng Q."/>
            <person name="Zolan M.E."/>
            <person name="Pukkila P.J."/>
        </authorList>
    </citation>
    <scope>NUCLEOTIDE SEQUENCE [LARGE SCALE GENOMIC DNA]</scope>
    <source>
        <strain evidence="3">Okayama-7 / 130 / ATCC MYA-4618 / FGSC 9003</strain>
    </source>
</reference>
<dbReference type="InParanoid" id="A8PF23"/>
<dbReference type="OrthoDB" id="2138648at2759"/>
<comment type="caution">
    <text evidence="2">The sequence shown here is derived from an EMBL/GenBank/DDBJ whole genome shotgun (WGS) entry which is preliminary data.</text>
</comment>
<evidence type="ECO:0000313" key="3">
    <source>
        <dbReference type="Proteomes" id="UP000001861"/>
    </source>
</evidence>
<dbReference type="OMA" id="VIFIDQH"/>
<dbReference type="GeneID" id="6017560"/>
<dbReference type="VEuPathDB" id="FungiDB:CC1G_03134"/>
<dbReference type="HOGENOM" id="CLU_177181_0_1_1"/>
<organism evidence="2 3">
    <name type="scientific">Coprinopsis cinerea (strain Okayama-7 / 130 / ATCC MYA-4618 / FGSC 9003)</name>
    <name type="common">Inky cap fungus</name>
    <name type="synonym">Hormographiella aspergillata</name>
    <dbReference type="NCBI Taxonomy" id="240176"/>
    <lineage>
        <taxon>Eukaryota</taxon>
        <taxon>Fungi</taxon>
        <taxon>Dikarya</taxon>
        <taxon>Basidiomycota</taxon>
        <taxon>Agaricomycotina</taxon>
        <taxon>Agaricomycetes</taxon>
        <taxon>Agaricomycetidae</taxon>
        <taxon>Agaricales</taxon>
        <taxon>Agaricineae</taxon>
        <taxon>Psathyrellaceae</taxon>
        <taxon>Coprinopsis</taxon>
    </lineage>
</organism>